<dbReference type="GO" id="GO:0032222">
    <property type="term" value="P:regulation of synaptic transmission, cholinergic"/>
    <property type="evidence" value="ECO:0007669"/>
    <property type="project" value="InterPro"/>
</dbReference>
<keyword evidence="3" id="KW-0812">Transmembrane</keyword>
<keyword evidence="7" id="KW-0325">Glycoprotein</keyword>
<evidence type="ECO:0000256" key="2">
    <source>
        <dbReference type="ARBA" id="ARBA00022622"/>
    </source>
</evidence>
<dbReference type="Pfam" id="PF17064">
    <property type="entry name" value="QVR"/>
    <property type="match status" value="1"/>
</dbReference>
<reference evidence="10 11" key="1">
    <citation type="journal article" date="2018" name="Genome Res.">
        <title>The genomic architecture and molecular evolution of ant odorant receptors.</title>
        <authorList>
            <person name="McKenzie S.K."/>
            <person name="Kronauer D.J.C."/>
        </authorList>
    </citation>
    <scope>NUCLEOTIDE SEQUENCE [LARGE SCALE GENOMIC DNA]</scope>
    <source>
        <strain evidence="10">Clonal line C1</strain>
    </source>
</reference>
<sequence length="174" mass="19246">MHRRIVILFIASALIVTVHSEVLRCYMCTSLSNEACGSDMVGKSLQPVECTGTKMLDWQTSIKQHNVLKLIAHLFEVDDTFQHYQRAPQDMACAKMILDVANTNVTVRTCQAAKTEILDPCKAMKGKLKEGLLGTMKQCTLCVEEACNGTTSLSPGIFYILFGTLLHVALLHRA</sequence>
<dbReference type="Proteomes" id="UP000279307">
    <property type="component" value="Chromosome 1"/>
</dbReference>
<evidence type="ECO:0000313" key="11">
    <source>
        <dbReference type="Proteomes" id="UP000279307"/>
    </source>
</evidence>
<evidence type="ECO:0000256" key="7">
    <source>
        <dbReference type="ARBA" id="ARBA00023180"/>
    </source>
</evidence>
<keyword evidence="8" id="KW-0449">Lipoprotein</keyword>
<organism evidence="10 11">
    <name type="scientific">Ooceraea biroi</name>
    <name type="common">Clonal raider ant</name>
    <name type="synonym">Cerapachys biroi</name>
    <dbReference type="NCBI Taxonomy" id="2015173"/>
    <lineage>
        <taxon>Eukaryota</taxon>
        <taxon>Metazoa</taxon>
        <taxon>Ecdysozoa</taxon>
        <taxon>Arthropoda</taxon>
        <taxon>Hexapoda</taxon>
        <taxon>Insecta</taxon>
        <taxon>Pterygota</taxon>
        <taxon>Neoptera</taxon>
        <taxon>Endopterygota</taxon>
        <taxon>Hymenoptera</taxon>
        <taxon>Apocrita</taxon>
        <taxon>Aculeata</taxon>
        <taxon>Formicoidea</taxon>
        <taxon>Formicidae</taxon>
        <taxon>Dorylinae</taxon>
        <taxon>Ooceraea</taxon>
    </lineage>
</organism>
<dbReference type="GO" id="GO:0030431">
    <property type="term" value="P:sleep"/>
    <property type="evidence" value="ECO:0007669"/>
    <property type="project" value="InterPro"/>
</dbReference>
<evidence type="ECO:0000256" key="9">
    <source>
        <dbReference type="SAM" id="SignalP"/>
    </source>
</evidence>
<evidence type="ECO:0000256" key="3">
    <source>
        <dbReference type="ARBA" id="ARBA00022692"/>
    </source>
</evidence>
<protein>
    <submittedName>
        <fullName evidence="10">Uncharacterized protein</fullName>
    </submittedName>
</protein>
<evidence type="ECO:0000256" key="5">
    <source>
        <dbReference type="ARBA" id="ARBA00022989"/>
    </source>
</evidence>
<dbReference type="GO" id="GO:0098552">
    <property type="term" value="C:side of membrane"/>
    <property type="evidence" value="ECO:0007669"/>
    <property type="project" value="UniProtKB-KW"/>
</dbReference>
<gene>
    <name evidence="10" type="ORF">DMN91_001273</name>
</gene>
<comment type="caution">
    <text evidence="10">The sequence shown here is derived from an EMBL/GenBank/DDBJ whole genome shotgun (WGS) entry which is preliminary data.</text>
</comment>
<dbReference type="AlphaFoldDB" id="A0A3L8E5Z5"/>
<dbReference type="OrthoDB" id="6582325at2759"/>
<dbReference type="PANTHER" id="PTHR33562">
    <property type="entry name" value="ATILLA, ISOFORM B-RELATED-RELATED"/>
    <property type="match status" value="1"/>
</dbReference>
<evidence type="ECO:0000256" key="6">
    <source>
        <dbReference type="ARBA" id="ARBA00023136"/>
    </source>
</evidence>
<feature type="signal peptide" evidence="9">
    <location>
        <begin position="1"/>
        <end position="20"/>
    </location>
</feature>
<comment type="subcellular location">
    <subcellularLocation>
        <location evidence="1">Membrane</location>
        <topology evidence="1">Lipid-anchor</topology>
        <topology evidence="1">GPI-anchor</topology>
    </subcellularLocation>
</comment>
<name>A0A3L8E5Z5_OOCBI</name>
<dbReference type="InterPro" id="IPR031424">
    <property type="entry name" value="QVR-like"/>
</dbReference>
<dbReference type="InterPro" id="IPR050975">
    <property type="entry name" value="Sleep_regulator"/>
</dbReference>
<keyword evidence="4 9" id="KW-0732">Signal</keyword>
<evidence type="ECO:0000256" key="1">
    <source>
        <dbReference type="ARBA" id="ARBA00004589"/>
    </source>
</evidence>
<feature type="chain" id="PRO_5017938037" evidence="9">
    <location>
        <begin position="21"/>
        <end position="174"/>
    </location>
</feature>
<keyword evidence="5" id="KW-1133">Transmembrane helix</keyword>
<keyword evidence="6" id="KW-0472">Membrane</keyword>
<evidence type="ECO:0000256" key="8">
    <source>
        <dbReference type="ARBA" id="ARBA00023288"/>
    </source>
</evidence>
<proteinExistence type="predicted"/>
<evidence type="ECO:0000313" key="10">
    <source>
        <dbReference type="EMBL" id="RLU27469.1"/>
    </source>
</evidence>
<dbReference type="EMBL" id="QOIP01000001">
    <property type="protein sequence ID" value="RLU27469.1"/>
    <property type="molecule type" value="Genomic_DNA"/>
</dbReference>
<keyword evidence="2" id="KW-0336">GPI-anchor</keyword>
<evidence type="ECO:0000256" key="4">
    <source>
        <dbReference type="ARBA" id="ARBA00022729"/>
    </source>
</evidence>
<accession>A0A3L8E5Z5</accession>